<organism evidence="2 3">
    <name type="scientific">Ceratodon purpureus</name>
    <name type="common">Fire moss</name>
    <name type="synonym">Dicranum purpureum</name>
    <dbReference type="NCBI Taxonomy" id="3225"/>
    <lineage>
        <taxon>Eukaryota</taxon>
        <taxon>Viridiplantae</taxon>
        <taxon>Streptophyta</taxon>
        <taxon>Embryophyta</taxon>
        <taxon>Bryophyta</taxon>
        <taxon>Bryophytina</taxon>
        <taxon>Bryopsida</taxon>
        <taxon>Dicranidae</taxon>
        <taxon>Pseudoditrichales</taxon>
        <taxon>Ditrichaceae</taxon>
        <taxon>Ceratodon</taxon>
    </lineage>
</organism>
<protein>
    <submittedName>
        <fullName evidence="2">Uncharacterized protein</fullName>
    </submittedName>
</protein>
<dbReference type="Proteomes" id="UP000822688">
    <property type="component" value="Chromosome 10"/>
</dbReference>
<keyword evidence="1" id="KW-0732">Signal</keyword>
<comment type="caution">
    <text evidence="2">The sequence shown here is derived from an EMBL/GenBank/DDBJ whole genome shotgun (WGS) entry which is preliminary data.</text>
</comment>
<sequence length="97" mass="10619">MLVPNQLFVLLPLAMLLVSVATSQYVPVPPVNVTVSIKSEMGDATTLNVHCRTYWGGLPIPIIDLGLHKLCKRRALQLLLPGRHSTGARQSSVHVRL</sequence>
<name>A0A8T0GMA7_CERPU</name>
<evidence type="ECO:0000313" key="3">
    <source>
        <dbReference type="Proteomes" id="UP000822688"/>
    </source>
</evidence>
<proteinExistence type="predicted"/>
<keyword evidence="3" id="KW-1185">Reference proteome</keyword>
<dbReference type="AlphaFoldDB" id="A0A8T0GMA7"/>
<gene>
    <name evidence="2" type="ORF">KC19_10G097700</name>
</gene>
<dbReference type="EMBL" id="CM026431">
    <property type="protein sequence ID" value="KAG0559339.1"/>
    <property type="molecule type" value="Genomic_DNA"/>
</dbReference>
<accession>A0A8T0GMA7</accession>
<reference evidence="2" key="1">
    <citation type="submission" date="2020-06" db="EMBL/GenBank/DDBJ databases">
        <title>WGS assembly of Ceratodon purpureus strain R40.</title>
        <authorList>
            <person name="Carey S.B."/>
            <person name="Jenkins J."/>
            <person name="Shu S."/>
            <person name="Lovell J.T."/>
            <person name="Sreedasyam A."/>
            <person name="Maumus F."/>
            <person name="Tiley G.P."/>
            <person name="Fernandez-Pozo N."/>
            <person name="Barry K."/>
            <person name="Chen C."/>
            <person name="Wang M."/>
            <person name="Lipzen A."/>
            <person name="Daum C."/>
            <person name="Saski C.A."/>
            <person name="Payton A.C."/>
            <person name="Mcbreen J.C."/>
            <person name="Conrad R.E."/>
            <person name="Kollar L.M."/>
            <person name="Olsson S."/>
            <person name="Huttunen S."/>
            <person name="Landis J.B."/>
            <person name="Wickett N.J."/>
            <person name="Johnson M.G."/>
            <person name="Rensing S.A."/>
            <person name="Grimwood J."/>
            <person name="Schmutz J."/>
            <person name="Mcdaniel S.F."/>
        </authorList>
    </citation>
    <scope>NUCLEOTIDE SEQUENCE</scope>
    <source>
        <strain evidence="2">R40</strain>
    </source>
</reference>
<feature type="chain" id="PRO_5035815458" evidence="1">
    <location>
        <begin position="24"/>
        <end position="97"/>
    </location>
</feature>
<feature type="signal peptide" evidence="1">
    <location>
        <begin position="1"/>
        <end position="23"/>
    </location>
</feature>
<evidence type="ECO:0000313" key="2">
    <source>
        <dbReference type="EMBL" id="KAG0559339.1"/>
    </source>
</evidence>
<evidence type="ECO:0000256" key="1">
    <source>
        <dbReference type="SAM" id="SignalP"/>
    </source>
</evidence>